<evidence type="ECO:0000256" key="1">
    <source>
        <dbReference type="SAM" id="Phobius"/>
    </source>
</evidence>
<sequence>MDHAGTDEVTAARATKLDDDAYRMWHEKPAGKFVLGFSVFVLAEVLVYGTLHWIFPLI</sequence>
<dbReference type="AlphaFoldDB" id="A0AAU7QGJ4"/>
<feature type="transmembrane region" description="Helical" evidence="1">
    <location>
        <begin position="33"/>
        <end position="55"/>
    </location>
</feature>
<keyword evidence="1" id="KW-0812">Transmembrane</keyword>
<keyword evidence="1" id="KW-1133">Transmembrane helix</keyword>
<gene>
    <name evidence="2" type="ORF">ABNK63_09520</name>
</gene>
<evidence type="ECO:0000313" key="2">
    <source>
        <dbReference type="EMBL" id="XBS88652.1"/>
    </source>
</evidence>
<dbReference type="RefSeq" id="WP_157582271.1">
    <property type="nucleotide sequence ID" value="NZ_CP157948.1"/>
</dbReference>
<reference evidence="2" key="1">
    <citation type="submission" date="2024-06" db="EMBL/GenBank/DDBJ databases">
        <authorList>
            <person name="Sun Y."/>
        </authorList>
    </citation>
    <scope>NUCLEOTIDE SEQUENCE</scope>
    <source>
        <strain evidence="2">IGA1.0</strain>
    </source>
</reference>
<dbReference type="EMBL" id="CP157948">
    <property type="protein sequence ID" value="XBS88652.1"/>
    <property type="molecule type" value="Genomic_DNA"/>
</dbReference>
<accession>A0AAU7QGJ4</accession>
<proteinExistence type="predicted"/>
<name>A0AAU7QGJ4_9GAMM</name>
<organism evidence="2">
    <name type="scientific">Rhodanobacter sp. IGA1.0</name>
    <dbReference type="NCBI Taxonomy" id="3158582"/>
    <lineage>
        <taxon>Bacteria</taxon>
        <taxon>Pseudomonadati</taxon>
        <taxon>Pseudomonadota</taxon>
        <taxon>Gammaproteobacteria</taxon>
        <taxon>Lysobacterales</taxon>
        <taxon>Rhodanobacteraceae</taxon>
        <taxon>Rhodanobacter</taxon>
    </lineage>
</organism>
<keyword evidence="1" id="KW-0472">Membrane</keyword>
<protein>
    <submittedName>
        <fullName evidence="2">Uncharacterized protein</fullName>
    </submittedName>
</protein>